<dbReference type="AlphaFoldDB" id="A0A0N8GLZ7"/>
<reference evidence="2 3" key="1">
    <citation type="submission" date="2015-07" db="EMBL/GenBank/DDBJ databases">
        <title>Draft genome of Bellilinea caldifistulae DSM 17877.</title>
        <authorList>
            <person name="Hemp J."/>
            <person name="Ward L.M."/>
            <person name="Pace L.A."/>
            <person name="Fischer W.W."/>
        </authorList>
    </citation>
    <scope>NUCLEOTIDE SEQUENCE [LARGE SCALE GENOMIC DNA]</scope>
    <source>
        <strain evidence="2 3">GOMI-1</strain>
    </source>
</reference>
<proteinExistence type="predicted"/>
<organism evidence="2 3">
    <name type="scientific">Bellilinea caldifistulae</name>
    <dbReference type="NCBI Taxonomy" id="360411"/>
    <lineage>
        <taxon>Bacteria</taxon>
        <taxon>Bacillati</taxon>
        <taxon>Chloroflexota</taxon>
        <taxon>Anaerolineae</taxon>
        <taxon>Anaerolineales</taxon>
        <taxon>Anaerolineaceae</taxon>
        <taxon>Bellilinea</taxon>
    </lineage>
</organism>
<dbReference type="InterPro" id="IPR017937">
    <property type="entry name" value="Thioredoxin_CS"/>
</dbReference>
<name>A0A0N8GLZ7_9CHLR</name>
<evidence type="ECO:0000259" key="1">
    <source>
        <dbReference type="PROSITE" id="PS51352"/>
    </source>
</evidence>
<dbReference type="InterPro" id="IPR013766">
    <property type="entry name" value="Thioredoxin_domain"/>
</dbReference>
<dbReference type="PROSITE" id="PS51352">
    <property type="entry name" value="THIOREDOXIN_2"/>
    <property type="match status" value="1"/>
</dbReference>
<dbReference type="PANTHER" id="PTHR42852">
    <property type="entry name" value="THIOL:DISULFIDE INTERCHANGE PROTEIN DSBE"/>
    <property type="match status" value="1"/>
</dbReference>
<sequence length="177" mass="20042">MLMKMHESKWFFPLLLVSSLLIILLTGFFSPAESNSGQALPRVGFSAPNFSLPDSENQIVTLQDFRGSVIILNFWASWCPPCRAEMPAFQRVFDSHKEDGLVVIGVNTTYQDDVQEARQFAIERGVQFPVLYDLDNSASRDYLIQALPTTFFIDHRGVIRKVIYGGPLTEVFFESRG</sequence>
<dbReference type="SUPFAM" id="SSF52833">
    <property type="entry name" value="Thioredoxin-like"/>
    <property type="match status" value="1"/>
</dbReference>
<dbReference type="Proteomes" id="UP000050514">
    <property type="component" value="Unassembled WGS sequence"/>
</dbReference>
<dbReference type="Gene3D" id="3.40.30.10">
    <property type="entry name" value="Glutaredoxin"/>
    <property type="match status" value="1"/>
</dbReference>
<accession>A0A0N8GLZ7</accession>
<dbReference type="STRING" id="360411.AC812_14000"/>
<dbReference type="EMBL" id="LGHJ01000019">
    <property type="protein sequence ID" value="KPL73890.1"/>
    <property type="molecule type" value="Genomic_DNA"/>
</dbReference>
<evidence type="ECO:0000313" key="2">
    <source>
        <dbReference type="EMBL" id="KPL73890.1"/>
    </source>
</evidence>
<dbReference type="InterPro" id="IPR036249">
    <property type="entry name" value="Thioredoxin-like_sf"/>
</dbReference>
<feature type="domain" description="Thioredoxin" evidence="1">
    <location>
        <begin position="41"/>
        <end position="177"/>
    </location>
</feature>
<keyword evidence="3" id="KW-1185">Reference proteome</keyword>
<gene>
    <name evidence="2" type="ORF">AC812_14000</name>
</gene>
<dbReference type="Pfam" id="PF00578">
    <property type="entry name" value="AhpC-TSA"/>
    <property type="match status" value="1"/>
</dbReference>
<protein>
    <recommendedName>
        <fullName evidence="1">Thioredoxin domain-containing protein</fullName>
    </recommendedName>
</protein>
<dbReference type="PROSITE" id="PS00194">
    <property type="entry name" value="THIOREDOXIN_1"/>
    <property type="match status" value="1"/>
</dbReference>
<comment type="caution">
    <text evidence="2">The sequence shown here is derived from an EMBL/GenBank/DDBJ whole genome shotgun (WGS) entry which is preliminary data.</text>
</comment>
<dbReference type="InterPro" id="IPR000866">
    <property type="entry name" value="AhpC/TSA"/>
</dbReference>
<dbReference type="GO" id="GO:0016491">
    <property type="term" value="F:oxidoreductase activity"/>
    <property type="evidence" value="ECO:0007669"/>
    <property type="project" value="InterPro"/>
</dbReference>
<dbReference type="CDD" id="cd02966">
    <property type="entry name" value="TlpA_like_family"/>
    <property type="match status" value="1"/>
</dbReference>
<dbReference type="InterPro" id="IPR050553">
    <property type="entry name" value="Thioredoxin_ResA/DsbE_sf"/>
</dbReference>
<evidence type="ECO:0000313" key="3">
    <source>
        <dbReference type="Proteomes" id="UP000050514"/>
    </source>
</evidence>
<dbReference type="OrthoDB" id="25753at2"/>
<dbReference type="GO" id="GO:0016209">
    <property type="term" value="F:antioxidant activity"/>
    <property type="evidence" value="ECO:0007669"/>
    <property type="project" value="InterPro"/>
</dbReference>
<dbReference type="PANTHER" id="PTHR42852:SF17">
    <property type="entry name" value="THIOREDOXIN-LIKE PROTEIN HI_1115"/>
    <property type="match status" value="1"/>
</dbReference>